<sequence length="137" mass="15089">MPVDSHDPSLAGLPQAKDWLALFAAWAPAHEQSSTPDWMAMLSAPLIEAHPRRSRLAGADLEALDDEISWIVRTIDRKLAPIVDLAAAELGMGTLVSTVAAQWVTYAERSHDDLARAALSDAQRAYSHRAERLLPWR</sequence>
<proteinExistence type="predicted"/>
<organism evidence="1 2">
    <name type="scientific">Nocardia bhagyanarayanae</name>
    <dbReference type="NCBI Taxonomy" id="1215925"/>
    <lineage>
        <taxon>Bacteria</taxon>
        <taxon>Bacillati</taxon>
        <taxon>Actinomycetota</taxon>
        <taxon>Actinomycetes</taxon>
        <taxon>Mycobacteriales</taxon>
        <taxon>Nocardiaceae</taxon>
        <taxon>Nocardia</taxon>
    </lineage>
</organism>
<evidence type="ECO:0000313" key="2">
    <source>
        <dbReference type="Proteomes" id="UP000316331"/>
    </source>
</evidence>
<gene>
    <name evidence="1" type="ORF">FB390_4407</name>
</gene>
<dbReference type="RefSeq" id="WP_141810581.1">
    <property type="nucleotide sequence ID" value="NZ_VFPG01000001.1"/>
</dbReference>
<protein>
    <submittedName>
        <fullName evidence="1">Uncharacterized protein</fullName>
    </submittedName>
</protein>
<evidence type="ECO:0000313" key="1">
    <source>
        <dbReference type="EMBL" id="TQM32711.1"/>
    </source>
</evidence>
<keyword evidence="2" id="KW-1185">Reference proteome</keyword>
<reference evidence="1 2" key="1">
    <citation type="submission" date="2019-06" db="EMBL/GenBank/DDBJ databases">
        <title>Sequencing the genomes of 1000 actinobacteria strains.</title>
        <authorList>
            <person name="Klenk H.-P."/>
        </authorList>
    </citation>
    <scope>NUCLEOTIDE SEQUENCE [LARGE SCALE GENOMIC DNA]</scope>
    <source>
        <strain evidence="1 2">DSM 103495</strain>
    </source>
</reference>
<dbReference type="Proteomes" id="UP000316331">
    <property type="component" value="Unassembled WGS sequence"/>
</dbReference>
<comment type="caution">
    <text evidence="1">The sequence shown here is derived from an EMBL/GenBank/DDBJ whole genome shotgun (WGS) entry which is preliminary data.</text>
</comment>
<dbReference type="OrthoDB" id="4556807at2"/>
<dbReference type="EMBL" id="VFPG01000001">
    <property type="protein sequence ID" value="TQM32711.1"/>
    <property type="molecule type" value="Genomic_DNA"/>
</dbReference>
<name>A0A543FG06_9NOCA</name>
<accession>A0A543FG06</accession>
<dbReference type="AlphaFoldDB" id="A0A543FG06"/>